<dbReference type="InParanoid" id="Q7UIZ6"/>
<sequence length="104" mass="11669">MRHALVRFQSYLLSHAFGGGRGFGCGPTPYQPQHASVRSLAIMDPGQPLYTQAVTEPVTATASQPPHQPQRVSVRFLNSQIPTKSWQPQRHTVLRCLHHHNPLR</sequence>
<dbReference type="EnsemblBacteria" id="CAD77464">
    <property type="protein sequence ID" value="CAD77464"/>
    <property type="gene ID" value="RB12231"/>
</dbReference>
<evidence type="ECO:0000313" key="2">
    <source>
        <dbReference type="Proteomes" id="UP000001025"/>
    </source>
</evidence>
<protein>
    <submittedName>
        <fullName evidence="1">Uncharacterized protein</fullName>
    </submittedName>
</protein>
<gene>
    <name evidence="1" type="ordered locus">RB12231</name>
</gene>
<dbReference type="AlphaFoldDB" id="Q7UIZ6"/>
<reference evidence="1 2" key="1">
    <citation type="journal article" date="2003" name="Proc. Natl. Acad. Sci. U.S.A.">
        <title>Complete genome sequence of the marine planctomycete Pirellula sp. strain 1.</title>
        <authorList>
            <person name="Gloeckner F.O."/>
            <person name="Kube M."/>
            <person name="Bauer M."/>
            <person name="Teeling H."/>
            <person name="Lombardot T."/>
            <person name="Ludwig W."/>
            <person name="Gade D."/>
            <person name="Beck A."/>
            <person name="Borzym K."/>
            <person name="Heitmann K."/>
            <person name="Rabus R."/>
            <person name="Schlesner H."/>
            <person name="Amann R."/>
            <person name="Reinhardt R."/>
        </authorList>
    </citation>
    <scope>NUCLEOTIDE SEQUENCE [LARGE SCALE GENOMIC DNA]</scope>
    <source>
        <strain evidence="2">DSM 10527 / NCIMB 13988 / SH1</strain>
    </source>
</reference>
<dbReference type="STRING" id="243090.RB12231"/>
<proteinExistence type="predicted"/>
<evidence type="ECO:0000313" key="1">
    <source>
        <dbReference type="EMBL" id="CAD77464.1"/>
    </source>
</evidence>
<name>Q7UIZ6_RHOBA</name>
<dbReference type="KEGG" id="rba:RB12231"/>
<accession>Q7UIZ6</accession>
<organism evidence="1 2">
    <name type="scientific">Rhodopirellula baltica (strain DSM 10527 / NCIMB 13988 / SH1)</name>
    <dbReference type="NCBI Taxonomy" id="243090"/>
    <lineage>
        <taxon>Bacteria</taxon>
        <taxon>Pseudomonadati</taxon>
        <taxon>Planctomycetota</taxon>
        <taxon>Planctomycetia</taxon>
        <taxon>Pirellulales</taxon>
        <taxon>Pirellulaceae</taxon>
        <taxon>Rhodopirellula</taxon>
    </lineage>
</organism>
<dbReference type="Proteomes" id="UP000001025">
    <property type="component" value="Chromosome"/>
</dbReference>
<dbReference type="EMBL" id="BX294154">
    <property type="protein sequence ID" value="CAD77464.1"/>
    <property type="molecule type" value="Genomic_DNA"/>
</dbReference>
<dbReference type="HOGENOM" id="CLU_2247989_0_0_0"/>
<keyword evidence="2" id="KW-1185">Reference proteome</keyword>